<name>A0ABV7ZFH5_9DEIO</name>
<organism evidence="1 2">
    <name type="scientific">Deinococcus rufus</name>
    <dbReference type="NCBI Taxonomy" id="2136097"/>
    <lineage>
        <taxon>Bacteria</taxon>
        <taxon>Thermotogati</taxon>
        <taxon>Deinococcota</taxon>
        <taxon>Deinococci</taxon>
        <taxon>Deinococcales</taxon>
        <taxon>Deinococcaceae</taxon>
        <taxon>Deinococcus</taxon>
    </lineage>
</organism>
<proteinExistence type="predicted"/>
<accession>A0ABV7ZFH5</accession>
<protein>
    <submittedName>
        <fullName evidence="1">Uncharacterized protein</fullName>
    </submittedName>
</protein>
<gene>
    <name evidence="1" type="ORF">ACFOSB_18515</name>
</gene>
<evidence type="ECO:0000313" key="2">
    <source>
        <dbReference type="Proteomes" id="UP001595803"/>
    </source>
</evidence>
<keyword evidence="2" id="KW-1185">Reference proteome</keyword>
<sequence length="67" mass="7464">MSTLRRIDQIGASLVDTTVEAIHIRKSDPKPPEASVAEIVGLPGTYRIGKTYFDNQGRRCVKVTRLH</sequence>
<dbReference type="RefSeq" id="WP_295821090.1">
    <property type="nucleotide sequence ID" value="NZ_JBHRZG010000024.1"/>
</dbReference>
<reference evidence="2" key="1">
    <citation type="journal article" date="2019" name="Int. J. Syst. Evol. Microbiol.">
        <title>The Global Catalogue of Microorganisms (GCM) 10K type strain sequencing project: providing services to taxonomists for standard genome sequencing and annotation.</title>
        <authorList>
            <consortium name="The Broad Institute Genomics Platform"/>
            <consortium name="The Broad Institute Genome Sequencing Center for Infectious Disease"/>
            <person name="Wu L."/>
            <person name="Ma J."/>
        </authorList>
    </citation>
    <scope>NUCLEOTIDE SEQUENCE [LARGE SCALE GENOMIC DNA]</scope>
    <source>
        <strain evidence="2">CCTCC AB 2017081</strain>
    </source>
</reference>
<dbReference type="EMBL" id="JBHRZG010000024">
    <property type="protein sequence ID" value="MFC3834856.1"/>
    <property type="molecule type" value="Genomic_DNA"/>
</dbReference>
<dbReference type="Proteomes" id="UP001595803">
    <property type="component" value="Unassembled WGS sequence"/>
</dbReference>
<evidence type="ECO:0000313" key="1">
    <source>
        <dbReference type="EMBL" id="MFC3834856.1"/>
    </source>
</evidence>
<comment type="caution">
    <text evidence="1">The sequence shown here is derived from an EMBL/GenBank/DDBJ whole genome shotgun (WGS) entry which is preliminary data.</text>
</comment>